<sequence>MRKKSEVESREKRTPSVVSDPQVTEPGVPSEPLGGEPTSLSPPTKPTRKRQMEVHVLGPPPPTKEVFMAEDLAKACLSPRTNILSELKTRKLGEDWSWVNKIYPDGDDEEVDVSALGDSKVGDLPSVIEVTKESELRTL</sequence>
<dbReference type="Proteomes" id="UP000027138">
    <property type="component" value="Unassembled WGS sequence"/>
</dbReference>
<feature type="region of interest" description="Disordered" evidence="1">
    <location>
        <begin position="1"/>
        <end position="62"/>
    </location>
</feature>
<accession>A0A067KDC4</accession>
<feature type="compositionally biased region" description="Basic and acidic residues" evidence="1">
    <location>
        <begin position="1"/>
        <end position="14"/>
    </location>
</feature>
<dbReference type="EMBL" id="KK914726">
    <property type="protein sequence ID" value="KDP29849.1"/>
    <property type="molecule type" value="Genomic_DNA"/>
</dbReference>
<gene>
    <name evidence="2" type="ORF">JCGZ_18424</name>
</gene>
<dbReference type="AlphaFoldDB" id="A0A067KDC4"/>
<evidence type="ECO:0000313" key="3">
    <source>
        <dbReference type="Proteomes" id="UP000027138"/>
    </source>
</evidence>
<keyword evidence="3" id="KW-1185">Reference proteome</keyword>
<organism evidence="2 3">
    <name type="scientific">Jatropha curcas</name>
    <name type="common">Barbados nut</name>
    <dbReference type="NCBI Taxonomy" id="180498"/>
    <lineage>
        <taxon>Eukaryota</taxon>
        <taxon>Viridiplantae</taxon>
        <taxon>Streptophyta</taxon>
        <taxon>Embryophyta</taxon>
        <taxon>Tracheophyta</taxon>
        <taxon>Spermatophyta</taxon>
        <taxon>Magnoliopsida</taxon>
        <taxon>eudicotyledons</taxon>
        <taxon>Gunneridae</taxon>
        <taxon>Pentapetalae</taxon>
        <taxon>rosids</taxon>
        <taxon>fabids</taxon>
        <taxon>Malpighiales</taxon>
        <taxon>Euphorbiaceae</taxon>
        <taxon>Crotonoideae</taxon>
        <taxon>Jatropheae</taxon>
        <taxon>Jatropha</taxon>
    </lineage>
</organism>
<protein>
    <submittedName>
        <fullName evidence="2">Uncharacterized protein</fullName>
    </submittedName>
</protein>
<name>A0A067KDC4_JATCU</name>
<evidence type="ECO:0000256" key="1">
    <source>
        <dbReference type="SAM" id="MobiDB-lite"/>
    </source>
</evidence>
<proteinExistence type="predicted"/>
<evidence type="ECO:0000313" key="2">
    <source>
        <dbReference type="EMBL" id="KDP29849.1"/>
    </source>
</evidence>
<reference evidence="2 3" key="1">
    <citation type="journal article" date="2014" name="PLoS ONE">
        <title>Global Analysis of Gene Expression Profiles in Physic Nut (Jatropha curcas L.) Seedlings Exposed to Salt Stress.</title>
        <authorList>
            <person name="Zhang L."/>
            <person name="Zhang C."/>
            <person name="Wu P."/>
            <person name="Chen Y."/>
            <person name="Li M."/>
            <person name="Jiang H."/>
            <person name="Wu G."/>
        </authorList>
    </citation>
    <scope>NUCLEOTIDE SEQUENCE [LARGE SCALE GENOMIC DNA]</scope>
    <source>
        <strain evidence="3">cv. GZQX0401</strain>
        <tissue evidence="2">Young leaves</tissue>
    </source>
</reference>